<protein>
    <recommendedName>
        <fullName evidence="3">F-box domain-containing protein</fullName>
    </recommendedName>
</protein>
<dbReference type="EMBL" id="MU006218">
    <property type="protein sequence ID" value="KAF2830954.1"/>
    <property type="molecule type" value="Genomic_DNA"/>
</dbReference>
<evidence type="ECO:0000313" key="2">
    <source>
        <dbReference type="Proteomes" id="UP000799424"/>
    </source>
</evidence>
<organism evidence="1 2">
    <name type="scientific">Ophiobolus disseminans</name>
    <dbReference type="NCBI Taxonomy" id="1469910"/>
    <lineage>
        <taxon>Eukaryota</taxon>
        <taxon>Fungi</taxon>
        <taxon>Dikarya</taxon>
        <taxon>Ascomycota</taxon>
        <taxon>Pezizomycotina</taxon>
        <taxon>Dothideomycetes</taxon>
        <taxon>Pleosporomycetidae</taxon>
        <taxon>Pleosporales</taxon>
        <taxon>Pleosporineae</taxon>
        <taxon>Phaeosphaeriaceae</taxon>
        <taxon>Ophiobolus</taxon>
    </lineage>
</organism>
<dbReference type="OrthoDB" id="5413827at2759"/>
<sequence length="230" mass="26643">MRLRNKLDSPFLRLPGELRNRIYELVAASTKRSIFSKEIGPDPSALNLSMVCYQIHHEMDLLPYSEMILSIYSSSMFRTWLCKRTPRQLATIKTFTMYGLLMLDGLRDYHDMRMHRTASLKFDDWPNLPNLEGAHACLIPYYRDGKIDPLESKNRALWDRRAQTAADAIVGNVQQLYGHIINITGEWLRPLEGTARKIVEECISKSGLVWDDVNNLWVLSLPAPGKDYRW</sequence>
<keyword evidence="2" id="KW-1185">Reference proteome</keyword>
<proteinExistence type="predicted"/>
<dbReference type="PANTHER" id="PTHR42085">
    <property type="entry name" value="F-BOX DOMAIN-CONTAINING PROTEIN"/>
    <property type="match status" value="1"/>
</dbReference>
<reference evidence="1" key="1">
    <citation type="journal article" date="2020" name="Stud. Mycol.">
        <title>101 Dothideomycetes genomes: a test case for predicting lifestyles and emergence of pathogens.</title>
        <authorList>
            <person name="Haridas S."/>
            <person name="Albert R."/>
            <person name="Binder M."/>
            <person name="Bloem J."/>
            <person name="Labutti K."/>
            <person name="Salamov A."/>
            <person name="Andreopoulos B."/>
            <person name="Baker S."/>
            <person name="Barry K."/>
            <person name="Bills G."/>
            <person name="Bluhm B."/>
            <person name="Cannon C."/>
            <person name="Castanera R."/>
            <person name="Culley D."/>
            <person name="Daum C."/>
            <person name="Ezra D."/>
            <person name="Gonzalez J."/>
            <person name="Henrissat B."/>
            <person name="Kuo A."/>
            <person name="Liang C."/>
            <person name="Lipzen A."/>
            <person name="Lutzoni F."/>
            <person name="Magnuson J."/>
            <person name="Mondo S."/>
            <person name="Nolan M."/>
            <person name="Ohm R."/>
            <person name="Pangilinan J."/>
            <person name="Park H.-J."/>
            <person name="Ramirez L."/>
            <person name="Alfaro M."/>
            <person name="Sun H."/>
            <person name="Tritt A."/>
            <person name="Yoshinaga Y."/>
            <person name="Zwiers L.-H."/>
            <person name="Turgeon B."/>
            <person name="Goodwin S."/>
            <person name="Spatafora J."/>
            <person name="Crous P."/>
            <person name="Grigoriev I."/>
        </authorList>
    </citation>
    <scope>NUCLEOTIDE SEQUENCE</scope>
    <source>
        <strain evidence="1">CBS 113818</strain>
    </source>
</reference>
<name>A0A6A7ADK7_9PLEO</name>
<dbReference type="PANTHER" id="PTHR42085:SF2">
    <property type="entry name" value="F-BOX DOMAIN-CONTAINING PROTEIN"/>
    <property type="match status" value="1"/>
</dbReference>
<evidence type="ECO:0000313" key="1">
    <source>
        <dbReference type="EMBL" id="KAF2830954.1"/>
    </source>
</evidence>
<evidence type="ECO:0008006" key="3">
    <source>
        <dbReference type="Google" id="ProtNLM"/>
    </source>
</evidence>
<dbReference type="AlphaFoldDB" id="A0A6A7ADK7"/>
<gene>
    <name evidence="1" type="ORF">CC86DRAFT_401519</name>
</gene>
<accession>A0A6A7ADK7</accession>
<dbReference type="Proteomes" id="UP000799424">
    <property type="component" value="Unassembled WGS sequence"/>
</dbReference>
<dbReference type="InterPro" id="IPR038883">
    <property type="entry name" value="AN11006-like"/>
</dbReference>